<dbReference type="Pfam" id="PF16266">
    <property type="entry name" value="DUF4919"/>
    <property type="match status" value="1"/>
</dbReference>
<gene>
    <name evidence="1" type="ORF">LZC94_06865</name>
</gene>
<accession>A0ABZ2M1B3</accession>
<proteinExistence type="predicted"/>
<protein>
    <submittedName>
        <fullName evidence="1">DUF4919 domain-containing protein</fullName>
    </submittedName>
</protein>
<dbReference type="EMBL" id="CP089984">
    <property type="protein sequence ID" value="WXB16989.1"/>
    <property type="molecule type" value="Genomic_DNA"/>
</dbReference>
<dbReference type="InterPro" id="IPR032578">
    <property type="entry name" value="DUF4919"/>
</dbReference>
<reference evidence="1 2" key="1">
    <citation type="submission" date="2021-12" db="EMBL/GenBank/DDBJ databases">
        <title>Discovery of the Pendulisporaceae a myxobacterial family with distinct sporulation behavior and unique specialized metabolism.</title>
        <authorList>
            <person name="Garcia R."/>
            <person name="Popoff A."/>
            <person name="Bader C.D."/>
            <person name="Loehr J."/>
            <person name="Walesch S."/>
            <person name="Walt C."/>
            <person name="Boldt J."/>
            <person name="Bunk B."/>
            <person name="Haeckl F.J.F.P.J."/>
            <person name="Gunesch A.P."/>
            <person name="Birkelbach J."/>
            <person name="Nuebel U."/>
            <person name="Pietschmann T."/>
            <person name="Bach T."/>
            <person name="Mueller R."/>
        </authorList>
    </citation>
    <scope>NUCLEOTIDE SEQUENCE [LARGE SCALE GENOMIC DNA]</scope>
    <source>
        <strain evidence="1 2">MSr11954</strain>
    </source>
</reference>
<evidence type="ECO:0000313" key="2">
    <source>
        <dbReference type="Proteomes" id="UP001370348"/>
    </source>
</evidence>
<dbReference type="RefSeq" id="WP_394826619.1">
    <property type="nucleotide sequence ID" value="NZ_CP089984.1"/>
</dbReference>
<sequence length="307" mass="34245">MQYRVLRCRKVTDRTRGHGGCRVVNVGALFCLQAPFARRILGRASPQSAAFVCAERTMRLHLVHPLCFILLVHCDAAKSHAPRAENGVPPPAAAVSVAPGAVATGPSALAIRGTTYETYEERVARIRAGDRNVDFRELRVAYLRSASYPKSKRDVDELSVLEKEMLAAVKKGDAETIIARCDAFIERDFIDLGAHRLLKHAHKQLGHRDLAEFHRFVELGLLSSITAGHDGKSPATAWHVVRIKEEYFILRMLGAEPQLQRLQFIDGHNYDVMETIDEKTKQNATYYFNIDIHIEALAGRLSPGTNL</sequence>
<evidence type="ECO:0000313" key="1">
    <source>
        <dbReference type="EMBL" id="WXB16989.1"/>
    </source>
</evidence>
<organism evidence="1 2">
    <name type="scientific">Pendulispora albinea</name>
    <dbReference type="NCBI Taxonomy" id="2741071"/>
    <lineage>
        <taxon>Bacteria</taxon>
        <taxon>Pseudomonadati</taxon>
        <taxon>Myxococcota</taxon>
        <taxon>Myxococcia</taxon>
        <taxon>Myxococcales</taxon>
        <taxon>Sorangiineae</taxon>
        <taxon>Pendulisporaceae</taxon>
        <taxon>Pendulispora</taxon>
    </lineage>
</organism>
<dbReference type="Proteomes" id="UP001370348">
    <property type="component" value="Chromosome"/>
</dbReference>
<name>A0ABZ2M1B3_9BACT</name>
<keyword evidence="2" id="KW-1185">Reference proteome</keyword>